<feature type="coiled-coil region" evidence="1">
    <location>
        <begin position="117"/>
        <end position="148"/>
    </location>
</feature>
<proteinExistence type="predicted"/>
<name>A0A8S5VBF6_9CAUD</name>
<accession>A0A8S5VBF6</accession>
<sequence>MIYSDCKVGQLVTLKRGDNFGKLNSMDSETWTILSECGVYKIIRLSNAVDGRVKISAIADPAKTFFVRPTSIELFRLDLNNVDDDCVYDSSGKDEKREERDVQDEPNVRDETGKVDAQKLANEMKACVDKMEETRARWRKEREERESKKAEKLNNDKVNVKITYTINLPENHKSIEEIANFIVAQACEYLVDGNCVNMRVTLSKDYEEE</sequence>
<evidence type="ECO:0000256" key="2">
    <source>
        <dbReference type="SAM" id="MobiDB-lite"/>
    </source>
</evidence>
<feature type="region of interest" description="Disordered" evidence="2">
    <location>
        <begin position="89"/>
        <end position="112"/>
    </location>
</feature>
<organism evidence="3">
    <name type="scientific">Myoviridae sp. ctbEa13</name>
    <dbReference type="NCBI Taxonomy" id="2825136"/>
    <lineage>
        <taxon>Viruses</taxon>
        <taxon>Duplodnaviria</taxon>
        <taxon>Heunggongvirae</taxon>
        <taxon>Uroviricota</taxon>
        <taxon>Caudoviricetes</taxon>
    </lineage>
</organism>
<evidence type="ECO:0000256" key="1">
    <source>
        <dbReference type="SAM" id="Coils"/>
    </source>
</evidence>
<protein>
    <submittedName>
        <fullName evidence="3">Uncharacterized protein</fullName>
    </submittedName>
</protein>
<reference evidence="3" key="1">
    <citation type="journal article" date="2021" name="Proc. Natl. Acad. Sci. U.S.A.">
        <title>A Catalog of Tens of Thousands of Viruses from Human Metagenomes Reveals Hidden Associations with Chronic Diseases.</title>
        <authorList>
            <person name="Tisza M.J."/>
            <person name="Buck C.B."/>
        </authorList>
    </citation>
    <scope>NUCLEOTIDE SEQUENCE</scope>
    <source>
        <strain evidence="3">CtbEa13</strain>
    </source>
</reference>
<feature type="compositionally biased region" description="Basic and acidic residues" evidence="2">
    <location>
        <begin position="91"/>
        <end position="100"/>
    </location>
</feature>
<evidence type="ECO:0000313" key="3">
    <source>
        <dbReference type="EMBL" id="DAG04060.1"/>
    </source>
</evidence>
<keyword evidence="1" id="KW-0175">Coiled coil</keyword>
<dbReference type="EMBL" id="BK016237">
    <property type="protein sequence ID" value="DAG04060.1"/>
    <property type="molecule type" value="Genomic_DNA"/>
</dbReference>